<dbReference type="Proteomes" id="UP000007264">
    <property type="component" value="Unassembled WGS sequence"/>
</dbReference>
<dbReference type="InterPro" id="IPR011545">
    <property type="entry name" value="DEAD/DEAH_box_helicase_dom"/>
</dbReference>
<dbReference type="Pfam" id="PF00271">
    <property type="entry name" value="Helicase_C"/>
    <property type="match status" value="1"/>
</dbReference>
<keyword evidence="5" id="KW-0067">ATP-binding</keyword>
<feature type="non-terminal residue" evidence="8">
    <location>
        <position position="1"/>
    </location>
</feature>
<dbReference type="GO" id="GO:0005524">
    <property type="term" value="F:ATP binding"/>
    <property type="evidence" value="ECO:0007669"/>
    <property type="project" value="UniProtKB-KW"/>
</dbReference>
<dbReference type="PROSITE" id="PS00039">
    <property type="entry name" value="DEAD_ATP_HELICASE"/>
    <property type="match status" value="1"/>
</dbReference>
<dbReference type="CDD" id="cd18787">
    <property type="entry name" value="SF2_C_DEAD"/>
    <property type="match status" value="1"/>
</dbReference>
<keyword evidence="9" id="KW-1185">Reference proteome</keyword>
<dbReference type="PROSITE" id="PS51192">
    <property type="entry name" value="HELICASE_ATP_BIND_1"/>
    <property type="match status" value="1"/>
</dbReference>
<proteinExistence type="predicted"/>
<dbReference type="InterPro" id="IPR000629">
    <property type="entry name" value="RNA-helicase_DEAD-box_CS"/>
</dbReference>
<protein>
    <recommendedName>
        <fullName evidence="1">RNA helicase</fullName>
        <ecNumber evidence="1">3.6.4.13</ecNumber>
    </recommendedName>
</protein>
<accession>I0YPP0</accession>
<dbReference type="PANTHER" id="PTHR47958">
    <property type="entry name" value="ATP-DEPENDENT RNA HELICASE DBP3"/>
    <property type="match status" value="1"/>
</dbReference>
<dbReference type="GO" id="GO:0016787">
    <property type="term" value="F:hydrolase activity"/>
    <property type="evidence" value="ECO:0007669"/>
    <property type="project" value="UniProtKB-KW"/>
</dbReference>
<sequence>IIVATPGRLLDFIDASMLDIGLVGYLVLDEADKMLSLGLRPQLDPYALYVQVLLFTATMPVELEETAQQWQQKPVVLHVSVSGASISRSVVQVCRCLMIMHGNLLLQEASKGTRNPPRVLVFANRIKTVRFLHTTISAAGMKAATLHGDRSQAEREEAMRDFRSGKVQILVATDVAARGLHIRGLPYIINYDFPSRLEPYIHRVGRTGRLASSGHAFSFFTRNLAPLARPLLALLQVRHPSRA</sequence>
<dbReference type="GeneID" id="17038335"/>
<gene>
    <name evidence="8" type="ORF">COCSUDRAFT_18558</name>
</gene>
<dbReference type="SMART" id="SM00490">
    <property type="entry name" value="HELICc"/>
    <property type="match status" value="1"/>
</dbReference>
<evidence type="ECO:0000256" key="5">
    <source>
        <dbReference type="ARBA" id="ARBA00022840"/>
    </source>
</evidence>
<dbReference type="RefSeq" id="XP_005644903.1">
    <property type="nucleotide sequence ID" value="XM_005644846.1"/>
</dbReference>
<keyword evidence="3 8" id="KW-0378">Hydrolase</keyword>
<organism evidence="8 9">
    <name type="scientific">Coccomyxa subellipsoidea (strain C-169)</name>
    <name type="common">Green microalga</name>
    <dbReference type="NCBI Taxonomy" id="574566"/>
    <lineage>
        <taxon>Eukaryota</taxon>
        <taxon>Viridiplantae</taxon>
        <taxon>Chlorophyta</taxon>
        <taxon>core chlorophytes</taxon>
        <taxon>Trebouxiophyceae</taxon>
        <taxon>Trebouxiophyceae incertae sedis</taxon>
        <taxon>Coccomyxaceae</taxon>
        <taxon>Coccomyxa</taxon>
        <taxon>Coccomyxa subellipsoidea</taxon>
    </lineage>
</organism>
<feature type="domain" description="Helicase ATP-binding" evidence="6">
    <location>
        <begin position="1"/>
        <end position="77"/>
    </location>
</feature>
<evidence type="ECO:0000256" key="4">
    <source>
        <dbReference type="ARBA" id="ARBA00022806"/>
    </source>
</evidence>
<dbReference type="OrthoDB" id="18122at2759"/>
<keyword evidence="2" id="KW-0547">Nucleotide-binding</keyword>
<evidence type="ECO:0000256" key="2">
    <source>
        <dbReference type="ARBA" id="ARBA00022741"/>
    </source>
</evidence>
<dbReference type="GO" id="GO:0003676">
    <property type="term" value="F:nucleic acid binding"/>
    <property type="evidence" value="ECO:0007669"/>
    <property type="project" value="InterPro"/>
</dbReference>
<reference evidence="8 9" key="1">
    <citation type="journal article" date="2012" name="Genome Biol.">
        <title>The genome of the polar eukaryotic microalga coccomyxa subellipsoidea reveals traits of cold adaptation.</title>
        <authorList>
            <person name="Blanc G."/>
            <person name="Agarkova I."/>
            <person name="Grimwood J."/>
            <person name="Kuo A."/>
            <person name="Brueggeman A."/>
            <person name="Dunigan D."/>
            <person name="Gurnon J."/>
            <person name="Ladunga I."/>
            <person name="Lindquist E."/>
            <person name="Lucas S."/>
            <person name="Pangilinan J."/>
            <person name="Proschold T."/>
            <person name="Salamov A."/>
            <person name="Schmutz J."/>
            <person name="Weeks D."/>
            <person name="Yamada T."/>
            <person name="Claverie J.M."/>
            <person name="Grigoriev I."/>
            <person name="Van Etten J."/>
            <person name="Lomsadze A."/>
            <person name="Borodovsky M."/>
        </authorList>
    </citation>
    <scope>NUCLEOTIDE SEQUENCE [LARGE SCALE GENOMIC DNA]</scope>
    <source>
        <strain evidence="8 9">C-169</strain>
    </source>
</reference>
<dbReference type="Pfam" id="PF00270">
    <property type="entry name" value="DEAD"/>
    <property type="match status" value="1"/>
</dbReference>
<dbReference type="InterPro" id="IPR001650">
    <property type="entry name" value="Helicase_C-like"/>
</dbReference>
<dbReference type="AlphaFoldDB" id="I0YPP0"/>
<dbReference type="PROSITE" id="PS51194">
    <property type="entry name" value="HELICASE_CTER"/>
    <property type="match status" value="1"/>
</dbReference>
<keyword evidence="4" id="KW-0347">Helicase</keyword>
<evidence type="ECO:0000259" key="7">
    <source>
        <dbReference type="PROSITE" id="PS51194"/>
    </source>
</evidence>
<evidence type="ECO:0000256" key="3">
    <source>
        <dbReference type="ARBA" id="ARBA00022801"/>
    </source>
</evidence>
<name>I0YPP0_COCSC</name>
<dbReference type="InterPro" id="IPR027417">
    <property type="entry name" value="P-loop_NTPase"/>
</dbReference>
<dbReference type="EC" id="3.6.4.13" evidence="1"/>
<dbReference type="InterPro" id="IPR014001">
    <property type="entry name" value="Helicase_ATP-bd"/>
</dbReference>
<evidence type="ECO:0000259" key="6">
    <source>
        <dbReference type="PROSITE" id="PS51192"/>
    </source>
</evidence>
<dbReference type="eggNOG" id="KOG0331">
    <property type="taxonomic scope" value="Eukaryota"/>
</dbReference>
<dbReference type="EMBL" id="AGSI01000015">
    <property type="protein sequence ID" value="EIE20359.1"/>
    <property type="molecule type" value="Genomic_DNA"/>
</dbReference>
<dbReference type="STRING" id="574566.I0YPP0"/>
<dbReference type="SUPFAM" id="SSF52540">
    <property type="entry name" value="P-loop containing nucleoside triphosphate hydrolases"/>
    <property type="match status" value="1"/>
</dbReference>
<dbReference type="GO" id="GO:0003724">
    <property type="term" value="F:RNA helicase activity"/>
    <property type="evidence" value="ECO:0007669"/>
    <property type="project" value="UniProtKB-EC"/>
</dbReference>
<evidence type="ECO:0000313" key="9">
    <source>
        <dbReference type="Proteomes" id="UP000007264"/>
    </source>
</evidence>
<evidence type="ECO:0000313" key="8">
    <source>
        <dbReference type="EMBL" id="EIE20359.1"/>
    </source>
</evidence>
<feature type="domain" description="Helicase C-terminal" evidence="7">
    <location>
        <begin position="105"/>
        <end position="243"/>
    </location>
</feature>
<dbReference type="Gene3D" id="3.40.50.300">
    <property type="entry name" value="P-loop containing nucleotide triphosphate hydrolases"/>
    <property type="match status" value="2"/>
</dbReference>
<dbReference type="KEGG" id="csl:COCSUDRAFT_18558"/>
<evidence type="ECO:0000256" key="1">
    <source>
        <dbReference type="ARBA" id="ARBA00012552"/>
    </source>
</evidence>
<comment type="caution">
    <text evidence="8">The sequence shown here is derived from an EMBL/GenBank/DDBJ whole genome shotgun (WGS) entry which is preliminary data.</text>
</comment>